<proteinExistence type="predicted"/>
<evidence type="ECO:0000313" key="2">
    <source>
        <dbReference type="EMBL" id="MDC2889607.1"/>
    </source>
</evidence>
<sequence length="50" mass="5824">MFHRALISASISFLLLFSFAAKAANSYYEQAVQAFYEEKYESSFIYLKMP</sequence>
<protein>
    <submittedName>
        <fullName evidence="2">Uncharacterized protein</fullName>
    </submittedName>
</protein>
<evidence type="ECO:0000256" key="1">
    <source>
        <dbReference type="SAM" id="SignalP"/>
    </source>
</evidence>
<comment type="caution">
    <text evidence="2">The sequence shown here is derived from an EMBL/GenBank/DDBJ whole genome shotgun (WGS) entry which is preliminary data.</text>
</comment>
<feature type="chain" id="PRO_5046429767" evidence="1">
    <location>
        <begin position="24"/>
        <end position="50"/>
    </location>
</feature>
<dbReference type="Proteomes" id="UP001528411">
    <property type="component" value="Unassembled WGS sequence"/>
</dbReference>
<name>A0ABT5FF93_9GAMM</name>
<accession>A0ABT5FF93</accession>
<keyword evidence="3" id="KW-1185">Reference proteome</keyword>
<organism evidence="2 3">
    <name type="scientific">Psychrosphaera algicola</name>
    <dbReference type="NCBI Taxonomy" id="3023714"/>
    <lineage>
        <taxon>Bacteria</taxon>
        <taxon>Pseudomonadati</taxon>
        <taxon>Pseudomonadota</taxon>
        <taxon>Gammaproteobacteria</taxon>
        <taxon>Alteromonadales</taxon>
        <taxon>Pseudoalteromonadaceae</taxon>
        <taxon>Psychrosphaera</taxon>
    </lineage>
</organism>
<dbReference type="EMBL" id="JAQOMS010000002">
    <property type="protein sequence ID" value="MDC2889607.1"/>
    <property type="molecule type" value="Genomic_DNA"/>
</dbReference>
<keyword evidence="1" id="KW-0732">Signal</keyword>
<feature type="signal peptide" evidence="1">
    <location>
        <begin position="1"/>
        <end position="23"/>
    </location>
</feature>
<dbReference type="RefSeq" id="WP_272181006.1">
    <property type="nucleotide sequence ID" value="NZ_JAQOMS010000002.1"/>
</dbReference>
<evidence type="ECO:0000313" key="3">
    <source>
        <dbReference type="Proteomes" id="UP001528411"/>
    </source>
</evidence>
<reference evidence="2 3" key="1">
    <citation type="submission" date="2023-01" db="EMBL/GenBank/DDBJ databases">
        <title>Psychrosphaera sp. nov., isolated from marine algae.</title>
        <authorList>
            <person name="Bayburt H."/>
            <person name="Choi B.J."/>
            <person name="Kim J.M."/>
            <person name="Choi D.G."/>
            <person name="Jeon C.O."/>
        </authorList>
    </citation>
    <scope>NUCLEOTIDE SEQUENCE [LARGE SCALE GENOMIC DNA]</scope>
    <source>
        <strain evidence="2 3">G1-22</strain>
    </source>
</reference>
<gene>
    <name evidence="2" type="ORF">PN838_13500</name>
</gene>